<dbReference type="EMBL" id="MU151309">
    <property type="protein sequence ID" value="KAF9445315.1"/>
    <property type="molecule type" value="Genomic_DNA"/>
</dbReference>
<sequence>MPLFKKNILRASSSSPTPATGSPPSLAGVPQGRLVHAGIGVNLAQSHTTLDLDLGALGIQEPLLRSEEQAKFVFAHFMVGNTYPYTQEDWLEDLKLASEHDIDGFVLNIGVETWQKDRVIDCFKASEKLPKDVQFTFLFSFDMTSIPGNATQDVCHLASYLSSLATHPRMFKHPRSRRVVVSTFSGQDCCFGQSKLEDGWSYVKRELSAITPIDLMPAFFVDPAQYPGIRPLDGVFNWNGGWPVHLTPSLHRREIDHPKLDSDGHHLHHLDNNKSFMAAVSPWFFTHYGPNSWNKNWIYRGDDWLFVRRWEQLIEMRDRIEFVQVISWNDYGESHYIGPIKGAQPNSEAWVDGYPHEPWLHLNSYFARAFKVGVYPDINKDQIFVWARPHPKDAVANEDVPRPTNWELTDDLMWIIIFATTPAIVKISTSNSPKDMRDVDVRAGMTKLSSPLKVGGGIRVIMTRGGKVVAECVPVGYRFEARPGVYNFNAFVAMSE</sequence>
<protein>
    <submittedName>
        <fullName evidence="1">Glycoside hydrolase family 71 protein</fullName>
    </submittedName>
</protein>
<dbReference type="CDD" id="cd11577">
    <property type="entry name" value="GH71"/>
    <property type="match status" value="1"/>
</dbReference>
<dbReference type="Pfam" id="PF03659">
    <property type="entry name" value="Glyco_hydro_71"/>
    <property type="match status" value="1"/>
</dbReference>
<accession>A0A9P6C161</accession>
<evidence type="ECO:0000313" key="1">
    <source>
        <dbReference type="EMBL" id="KAF9445315.1"/>
    </source>
</evidence>
<gene>
    <name evidence="1" type="ORF">P691DRAFT_805795</name>
</gene>
<dbReference type="AlphaFoldDB" id="A0A9P6C161"/>
<dbReference type="Gene3D" id="3.20.20.80">
    <property type="entry name" value="Glycosidases"/>
    <property type="match status" value="1"/>
</dbReference>
<organism evidence="1 2">
    <name type="scientific">Macrolepiota fuliginosa MF-IS2</name>
    <dbReference type="NCBI Taxonomy" id="1400762"/>
    <lineage>
        <taxon>Eukaryota</taxon>
        <taxon>Fungi</taxon>
        <taxon>Dikarya</taxon>
        <taxon>Basidiomycota</taxon>
        <taxon>Agaricomycotina</taxon>
        <taxon>Agaricomycetes</taxon>
        <taxon>Agaricomycetidae</taxon>
        <taxon>Agaricales</taxon>
        <taxon>Agaricineae</taxon>
        <taxon>Agaricaceae</taxon>
        <taxon>Macrolepiota</taxon>
    </lineage>
</organism>
<dbReference type="OrthoDB" id="3257981at2759"/>
<proteinExistence type="predicted"/>
<dbReference type="Proteomes" id="UP000807342">
    <property type="component" value="Unassembled WGS sequence"/>
</dbReference>
<dbReference type="InterPro" id="IPR005197">
    <property type="entry name" value="Glyco_hydro_71"/>
</dbReference>
<reference evidence="1" key="1">
    <citation type="submission" date="2020-11" db="EMBL/GenBank/DDBJ databases">
        <authorList>
            <consortium name="DOE Joint Genome Institute"/>
            <person name="Ahrendt S."/>
            <person name="Riley R."/>
            <person name="Andreopoulos W."/>
            <person name="Labutti K."/>
            <person name="Pangilinan J."/>
            <person name="Ruiz-Duenas F.J."/>
            <person name="Barrasa J.M."/>
            <person name="Sanchez-Garcia M."/>
            <person name="Camarero S."/>
            <person name="Miyauchi S."/>
            <person name="Serrano A."/>
            <person name="Linde D."/>
            <person name="Babiker R."/>
            <person name="Drula E."/>
            <person name="Ayuso-Fernandez I."/>
            <person name="Pacheco R."/>
            <person name="Padilla G."/>
            <person name="Ferreira P."/>
            <person name="Barriuso J."/>
            <person name="Kellner H."/>
            <person name="Castanera R."/>
            <person name="Alfaro M."/>
            <person name="Ramirez L."/>
            <person name="Pisabarro A.G."/>
            <person name="Kuo A."/>
            <person name="Tritt A."/>
            <person name="Lipzen A."/>
            <person name="He G."/>
            <person name="Yan M."/>
            <person name="Ng V."/>
            <person name="Cullen D."/>
            <person name="Martin F."/>
            <person name="Rosso M.-N."/>
            <person name="Henrissat B."/>
            <person name="Hibbett D."/>
            <person name="Martinez A.T."/>
            <person name="Grigoriev I.V."/>
        </authorList>
    </citation>
    <scope>NUCLEOTIDE SEQUENCE</scope>
    <source>
        <strain evidence="1">MF-IS2</strain>
    </source>
</reference>
<dbReference type="GO" id="GO:0051118">
    <property type="term" value="F:glucan endo-1,3-alpha-glucosidase activity"/>
    <property type="evidence" value="ECO:0007669"/>
    <property type="project" value="InterPro"/>
</dbReference>
<keyword evidence="2" id="KW-1185">Reference proteome</keyword>
<keyword evidence="1" id="KW-0378">Hydrolase</keyword>
<comment type="caution">
    <text evidence="1">The sequence shown here is derived from an EMBL/GenBank/DDBJ whole genome shotgun (WGS) entry which is preliminary data.</text>
</comment>
<name>A0A9P6C161_9AGAR</name>
<evidence type="ECO:0000313" key="2">
    <source>
        <dbReference type="Proteomes" id="UP000807342"/>
    </source>
</evidence>